<dbReference type="PANTHER" id="PTHR43133">
    <property type="entry name" value="RNA POLYMERASE ECF-TYPE SIGMA FACTO"/>
    <property type="match status" value="1"/>
</dbReference>
<evidence type="ECO:0000313" key="10">
    <source>
        <dbReference type="Proteomes" id="UP000295781"/>
    </source>
</evidence>
<comment type="similarity">
    <text evidence="1">Belongs to the sigma-70 factor family. ECF subfamily.</text>
</comment>
<evidence type="ECO:0000256" key="4">
    <source>
        <dbReference type="ARBA" id="ARBA00023125"/>
    </source>
</evidence>
<gene>
    <name evidence="9" type="ORF">SOCEGT47_050200</name>
</gene>
<evidence type="ECO:0000256" key="6">
    <source>
        <dbReference type="SAM" id="MobiDB-lite"/>
    </source>
</evidence>
<evidence type="ECO:0000259" key="8">
    <source>
        <dbReference type="Pfam" id="PF08281"/>
    </source>
</evidence>
<feature type="region of interest" description="Disordered" evidence="6">
    <location>
        <begin position="298"/>
        <end position="328"/>
    </location>
</feature>
<organism evidence="9 10">
    <name type="scientific">Sorangium cellulosum</name>
    <name type="common">Polyangium cellulosum</name>
    <dbReference type="NCBI Taxonomy" id="56"/>
    <lineage>
        <taxon>Bacteria</taxon>
        <taxon>Pseudomonadati</taxon>
        <taxon>Myxococcota</taxon>
        <taxon>Polyangia</taxon>
        <taxon>Polyangiales</taxon>
        <taxon>Polyangiaceae</taxon>
        <taxon>Sorangium</taxon>
    </lineage>
</organism>
<dbReference type="InterPro" id="IPR013249">
    <property type="entry name" value="RNA_pol_sigma70_r4_t2"/>
</dbReference>
<evidence type="ECO:0000313" key="9">
    <source>
        <dbReference type="EMBL" id="AUX24482.1"/>
    </source>
</evidence>
<proteinExistence type="inferred from homology"/>
<dbReference type="Proteomes" id="UP000295781">
    <property type="component" value="Chromosome"/>
</dbReference>
<evidence type="ECO:0000256" key="2">
    <source>
        <dbReference type="ARBA" id="ARBA00023015"/>
    </source>
</evidence>
<dbReference type="SUPFAM" id="SSF88946">
    <property type="entry name" value="Sigma2 domain of RNA polymerase sigma factors"/>
    <property type="match status" value="1"/>
</dbReference>
<feature type="domain" description="RNA polymerase sigma factor 70 region 4 type 2" evidence="8">
    <location>
        <begin position="130"/>
        <end position="175"/>
    </location>
</feature>
<evidence type="ECO:0000259" key="7">
    <source>
        <dbReference type="Pfam" id="PF04542"/>
    </source>
</evidence>
<keyword evidence="4" id="KW-0238">DNA-binding</keyword>
<dbReference type="Gene3D" id="1.10.1740.10">
    <property type="match status" value="1"/>
</dbReference>
<dbReference type="Pfam" id="PF08281">
    <property type="entry name" value="Sigma70_r4_2"/>
    <property type="match status" value="1"/>
</dbReference>
<feature type="region of interest" description="Disordered" evidence="6">
    <location>
        <begin position="236"/>
        <end position="267"/>
    </location>
</feature>
<evidence type="ECO:0000256" key="5">
    <source>
        <dbReference type="ARBA" id="ARBA00023163"/>
    </source>
</evidence>
<feature type="compositionally biased region" description="Low complexity" evidence="6">
    <location>
        <begin position="252"/>
        <end position="267"/>
    </location>
</feature>
<dbReference type="InterPro" id="IPR039425">
    <property type="entry name" value="RNA_pol_sigma-70-like"/>
</dbReference>
<keyword evidence="5" id="KW-0804">Transcription</keyword>
<dbReference type="GO" id="GO:0016987">
    <property type="term" value="F:sigma factor activity"/>
    <property type="evidence" value="ECO:0007669"/>
    <property type="project" value="UniProtKB-KW"/>
</dbReference>
<dbReference type="NCBIfam" id="TIGR02937">
    <property type="entry name" value="sigma70-ECF"/>
    <property type="match status" value="1"/>
</dbReference>
<reference evidence="9 10" key="1">
    <citation type="submission" date="2015-09" db="EMBL/GenBank/DDBJ databases">
        <title>Sorangium comparison.</title>
        <authorList>
            <person name="Zaburannyi N."/>
            <person name="Bunk B."/>
            <person name="Overmann J."/>
            <person name="Mueller R."/>
        </authorList>
    </citation>
    <scope>NUCLEOTIDE SEQUENCE [LARGE SCALE GENOMIC DNA]</scope>
    <source>
        <strain evidence="9 10">So ceGT47</strain>
    </source>
</reference>
<dbReference type="InterPro" id="IPR014284">
    <property type="entry name" value="RNA_pol_sigma-70_dom"/>
</dbReference>
<dbReference type="InterPro" id="IPR013324">
    <property type="entry name" value="RNA_pol_sigma_r3/r4-like"/>
</dbReference>
<dbReference type="InterPro" id="IPR036388">
    <property type="entry name" value="WH-like_DNA-bd_sf"/>
</dbReference>
<dbReference type="PANTHER" id="PTHR43133:SF8">
    <property type="entry name" value="RNA POLYMERASE SIGMA FACTOR HI_1459-RELATED"/>
    <property type="match status" value="1"/>
</dbReference>
<feature type="domain" description="RNA polymerase sigma-70 region 2" evidence="7">
    <location>
        <begin position="26"/>
        <end position="92"/>
    </location>
</feature>
<dbReference type="GO" id="GO:0003677">
    <property type="term" value="F:DNA binding"/>
    <property type="evidence" value="ECO:0007669"/>
    <property type="project" value="UniProtKB-KW"/>
</dbReference>
<evidence type="ECO:0000256" key="1">
    <source>
        <dbReference type="ARBA" id="ARBA00010641"/>
    </source>
</evidence>
<dbReference type="Gene3D" id="1.10.10.10">
    <property type="entry name" value="Winged helix-like DNA-binding domain superfamily/Winged helix DNA-binding domain"/>
    <property type="match status" value="1"/>
</dbReference>
<dbReference type="AlphaFoldDB" id="A0A4V0NE04"/>
<accession>A0A4V0NE04</accession>
<protein>
    <submittedName>
        <fullName evidence="9">ECF family RNA polymerase sigma factor</fullName>
    </submittedName>
</protein>
<dbReference type="EMBL" id="CP012670">
    <property type="protein sequence ID" value="AUX24482.1"/>
    <property type="molecule type" value="Genomic_DNA"/>
</dbReference>
<keyword evidence="3" id="KW-0731">Sigma factor</keyword>
<dbReference type="InterPro" id="IPR007627">
    <property type="entry name" value="RNA_pol_sigma70_r2"/>
</dbReference>
<evidence type="ECO:0000256" key="3">
    <source>
        <dbReference type="ARBA" id="ARBA00023082"/>
    </source>
</evidence>
<dbReference type="RefSeq" id="WP_207213646.1">
    <property type="nucleotide sequence ID" value="NZ_CP012670.1"/>
</dbReference>
<dbReference type="Pfam" id="PF04542">
    <property type="entry name" value="Sigma70_r2"/>
    <property type="match status" value="1"/>
</dbReference>
<sequence length="466" mass="50316">MGKRSRTTDAVTGEQETPLTLEAILAEHQEVIQRYVERRGFRGADRDDMVQEIFHGAARSLHRFDPRLGTMRVWLLRIAFNLTSKERKRAHRRHEELWPAEALDGLTSEAPDSETRLLAAQRSEALAGWLQEVPPLRRDILVAHDLEEKTLQEIAERRAMSSNTVWNHLRLARLSLKAAERRHRARHRGRGVLIAPLAAAFGAPEARASGDLLRGGLLRRAQGWIRRGLRRVLSHGQTEAGHGEPHPACGNAGSAASAPRASPVGSRPLRRHAAAIAAGVTAGALLLLAPSGSSDIRRSPAHATALRAPQITSTAPRGEAFRSVPGTPSKEVAAGAAMGALEAPSEELAAGAAMGALEAPSEELAAVAAMGALEAPSEELAAVAPMGARETSIHASVSPRRAPRGPGVRLTPELRLMRRAITTLATGRHHAARLLLERHRREFPVGAYAGDRETLLRRLPLAARPE</sequence>
<name>A0A4V0NE04_SORCE</name>
<dbReference type="GO" id="GO:0006352">
    <property type="term" value="P:DNA-templated transcription initiation"/>
    <property type="evidence" value="ECO:0007669"/>
    <property type="project" value="InterPro"/>
</dbReference>
<keyword evidence="2" id="KW-0805">Transcription regulation</keyword>
<dbReference type="SUPFAM" id="SSF88659">
    <property type="entry name" value="Sigma3 and sigma4 domains of RNA polymerase sigma factors"/>
    <property type="match status" value="1"/>
</dbReference>
<dbReference type="InterPro" id="IPR013325">
    <property type="entry name" value="RNA_pol_sigma_r2"/>
</dbReference>